<protein>
    <recommendedName>
        <fullName evidence="5">Heteromeric transposase endonuclease subunit TnsA</fullName>
    </recommendedName>
</protein>
<feature type="domain" description="TnsA endonuclease N-terminal" evidence="2">
    <location>
        <begin position="72"/>
        <end position="166"/>
    </location>
</feature>
<dbReference type="Pfam" id="PF08722">
    <property type="entry name" value="Tn7_TnsA-like_N"/>
    <property type="match status" value="1"/>
</dbReference>
<evidence type="ECO:0008006" key="5">
    <source>
        <dbReference type="Google" id="ProtNLM"/>
    </source>
</evidence>
<dbReference type="CDD" id="cd22362">
    <property type="entry name" value="TnsA_endonuclease-like"/>
    <property type="match status" value="1"/>
</dbReference>
<dbReference type="Proteomes" id="UP000031982">
    <property type="component" value="Unassembled WGS sequence"/>
</dbReference>
<dbReference type="InterPro" id="IPR011335">
    <property type="entry name" value="Restrct_endonuc-II-like"/>
</dbReference>
<comment type="caution">
    <text evidence="3">The sequence shown here is derived from an EMBL/GenBank/DDBJ whole genome shotgun (WGS) entry which is preliminary data.</text>
</comment>
<dbReference type="InterPro" id="IPR036388">
    <property type="entry name" value="WH-like_DNA-bd_sf"/>
</dbReference>
<dbReference type="RefSeq" id="WP_041114547.1">
    <property type="nucleotide sequence ID" value="NZ_JARTHD010000029.1"/>
</dbReference>
<dbReference type="Gene3D" id="1.10.10.10">
    <property type="entry name" value="Winged helix-like DNA-binding domain superfamily/Winged helix DNA-binding domain"/>
    <property type="match status" value="1"/>
</dbReference>
<evidence type="ECO:0000259" key="2">
    <source>
        <dbReference type="Pfam" id="PF08722"/>
    </source>
</evidence>
<evidence type="ECO:0000313" key="4">
    <source>
        <dbReference type="Proteomes" id="UP000031982"/>
    </source>
</evidence>
<dbReference type="EMBL" id="JXLP01000027">
    <property type="protein sequence ID" value="KIL74120.1"/>
    <property type="molecule type" value="Genomic_DNA"/>
</dbReference>
<organism evidence="3 4">
    <name type="scientific">Bacillus badius</name>
    <dbReference type="NCBI Taxonomy" id="1455"/>
    <lineage>
        <taxon>Bacteria</taxon>
        <taxon>Bacillati</taxon>
        <taxon>Bacillota</taxon>
        <taxon>Bacilli</taxon>
        <taxon>Bacillales</taxon>
        <taxon>Bacillaceae</taxon>
        <taxon>Pseudobacillus</taxon>
    </lineage>
</organism>
<evidence type="ECO:0000313" key="3">
    <source>
        <dbReference type="EMBL" id="KIL74120.1"/>
    </source>
</evidence>
<name>A0ABR5AP56_BACBA</name>
<dbReference type="Gene3D" id="3.40.1350.10">
    <property type="match status" value="1"/>
</dbReference>
<evidence type="ECO:0000259" key="1">
    <source>
        <dbReference type="Pfam" id="PF08721"/>
    </source>
</evidence>
<dbReference type="Pfam" id="PF08721">
    <property type="entry name" value="Tn7_Tnp_TnsA_C"/>
    <property type="match status" value="1"/>
</dbReference>
<dbReference type="InterPro" id="IPR014832">
    <property type="entry name" value="TnsA_C"/>
</dbReference>
<dbReference type="InterPro" id="IPR011856">
    <property type="entry name" value="tRNA_endonuc-like_dom_sf"/>
</dbReference>
<proteinExistence type="predicted"/>
<reference evidence="3 4" key="1">
    <citation type="submission" date="2015-01" db="EMBL/GenBank/DDBJ databases">
        <title>Genome Assembly of Bacillus badius MTCC 1458.</title>
        <authorList>
            <person name="Verma A."/>
            <person name="Khatri I."/>
            <person name="Mual P."/>
            <person name="Subramanian S."/>
            <person name="Krishnamurthi S."/>
        </authorList>
    </citation>
    <scope>NUCLEOTIDE SEQUENCE [LARGE SCALE GENOMIC DNA]</scope>
    <source>
        <strain evidence="3 4">MTCC 1458</strain>
    </source>
</reference>
<sequence>MAKRTRTSKIDKWIREGRGSGIGSDYKPWLNIQDVSSLGRSTRLRGIKTKRQHEFLSDLERNYFYITEYSDLVIDIREQFPLLPLEETIVIADELGLKHPADPKTGKPIVMTTDFFISLDKGQGLFEIARTIKMKDELLKERVLEKFEIEREYWRRRDIDWGIVTEEEIPKTMARNISYIHGYYEIRDYDVFREMDTQNIEDLSLSLIQRLLSGATSSIRITTNQFEMDTHLPSGSGVTLFYHLLAQKVIHINMLEPFSLEQPVLIDFIDETRLKQVRYG</sequence>
<dbReference type="SUPFAM" id="SSF52980">
    <property type="entry name" value="Restriction endonuclease-like"/>
    <property type="match status" value="1"/>
</dbReference>
<gene>
    <name evidence="3" type="ORF">SD77_2976</name>
</gene>
<feature type="domain" description="TnsA endonuclease C-terminal" evidence="1">
    <location>
        <begin position="168"/>
        <end position="254"/>
    </location>
</feature>
<keyword evidence="4" id="KW-1185">Reference proteome</keyword>
<dbReference type="InterPro" id="IPR014833">
    <property type="entry name" value="TnsA_N"/>
</dbReference>
<accession>A0ABR5AP56</accession>